<organism evidence="1 2">
    <name type="scientific">Araneus ventricosus</name>
    <name type="common">Orbweaver spider</name>
    <name type="synonym">Epeira ventricosa</name>
    <dbReference type="NCBI Taxonomy" id="182803"/>
    <lineage>
        <taxon>Eukaryota</taxon>
        <taxon>Metazoa</taxon>
        <taxon>Ecdysozoa</taxon>
        <taxon>Arthropoda</taxon>
        <taxon>Chelicerata</taxon>
        <taxon>Arachnida</taxon>
        <taxon>Araneae</taxon>
        <taxon>Araneomorphae</taxon>
        <taxon>Entelegynae</taxon>
        <taxon>Araneoidea</taxon>
        <taxon>Araneidae</taxon>
        <taxon>Araneus</taxon>
    </lineage>
</organism>
<evidence type="ECO:0000313" key="2">
    <source>
        <dbReference type="Proteomes" id="UP000499080"/>
    </source>
</evidence>
<proteinExistence type="predicted"/>
<dbReference type="AlphaFoldDB" id="A0A4Y2JY65"/>
<comment type="caution">
    <text evidence="1">The sequence shown here is derived from an EMBL/GenBank/DDBJ whole genome shotgun (WGS) entry which is preliminary data.</text>
</comment>
<evidence type="ECO:0000313" key="1">
    <source>
        <dbReference type="EMBL" id="GBM94182.1"/>
    </source>
</evidence>
<protein>
    <submittedName>
        <fullName evidence="1">Uncharacterized protein</fullName>
    </submittedName>
</protein>
<sequence>MLRRRSVLCIYRELAPLHSRRPVPQHRLHTPGVGPVSDYGCLIYHKPHIHFQAQLEQNNPRPGGLLTAANCSGIDRMLTKSCRCFGEIKGIRNSNWDLLD</sequence>
<accession>A0A4Y2JY65</accession>
<reference evidence="1 2" key="1">
    <citation type="journal article" date="2019" name="Sci. Rep.">
        <title>Orb-weaving spider Araneus ventricosus genome elucidates the spidroin gene catalogue.</title>
        <authorList>
            <person name="Kono N."/>
            <person name="Nakamura H."/>
            <person name="Ohtoshi R."/>
            <person name="Moran D.A.P."/>
            <person name="Shinohara A."/>
            <person name="Yoshida Y."/>
            <person name="Fujiwara M."/>
            <person name="Mori M."/>
            <person name="Tomita M."/>
            <person name="Arakawa K."/>
        </authorList>
    </citation>
    <scope>NUCLEOTIDE SEQUENCE [LARGE SCALE GENOMIC DNA]</scope>
</reference>
<keyword evidence="2" id="KW-1185">Reference proteome</keyword>
<gene>
    <name evidence="1" type="ORF">AVEN_100402_1</name>
</gene>
<dbReference type="Proteomes" id="UP000499080">
    <property type="component" value="Unassembled WGS sequence"/>
</dbReference>
<dbReference type="EMBL" id="BGPR01003946">
    <property type="protein sequence ID" value="GBM94182.1"/>
    <property type="molecule type" value="Genomic_DNA"/>
</dbReference>
<name>A0A4Y2JY65_ARAVE</name>